<dbReference type="InterPro" id="IPR013325">
    <property type="entry name" value="RNA_pol_sigma_r2"/>
</dbReference>
<dbReference type="PANTHER" id="PTHR43133:SF66">
    <property type="entry name" value="ECF RNA POLYMERASE SIGMA FACTOR SIGK"/>
    <property type="match status" value="1"/>
</dbReference>
<evidence type="ECO:0000313" key="6">
    <source>
        <dbReference type="Proteomes" id="UP000291101"/>
    </source>
</evidence>
<dbReference type="GO" id="GO:0006352">
    <property type="term" value="P:DNA-templated transcription initiation"/>
    <property type="evidence" value="ECO:0007669"/>
    <property type="project" value="InterPro"/>
</dbReference>
<evidence type="ECO:0000313" key="5">
    <source>
        <dbReference type="EMBL" id="RYC07122.1"/>
    </source>
</evidence>
<evidence type="ECO:0000256" key="3">
    <source>
        <dbReference type="ARBA" id="ARBA00023163"/>
    </source>
</evidence>
<dbReference type="OrthoDB" id="9784272at2"/>
<keyword evidence="2" id="KW-0731">Sigma factor</keyword>
<sequence>MPQMASGRAPVALRAVSGDERRHDELEHLLVRSGRGDVDAFTELYDHLAPRVFGLVTRLVPDPAASEAITCEAFVDAWRRSASYDPERCSATAWVLVVAHRLAVRAARA</sequence>
<organism evidence="5 6">
    <name type="scientific">Nocardioides zhouii</name>
    <dbReference type="NCBI Taxonomy" id="1168729"/>
    <lineage>
        <taxon>Bacteria</taxon>
        <taxon>Bacillati</taxon>
        <taxon>Actinomycetota</taxon>
        <taxon>Actinomycetes</taxon>
        <taxon>Propionibacteriales</taxon>
        <taxon>Nocardioidaceae</taxon>
        <taxon>Nocardioides</taxon>
    </lineage>
</organism>
<dbReference type="Gene3D" id="1.10.1740.10">
    <property type="match status" value="1"/>
</dbReference>
<dbReference type="SUPFAM" id="SSF88946">
    <property type="entry name" value="Sigma2 domain of RNA polymerase sigma factors"/>
    <property type="match status" value="1"/>
</dbReference>
<dbReference type="PANTHER" id="PTHR43133">
    <property type="entry name" value="RNA POLYMERASE ECF-TYPE SIGMA FACTO"/>
    <property type="match status" value="1"/>
</dbReference>
<keyword evidence="3" id="KW-0804">Transcription</keyword>
<evidence type="ECO:0000256" key="2">
    <source>
        <dbReference type="ARBA" id="ARBA00023082"/>
    </source>
</evidence>
<dbReference type="InterPro" id="IPR039425">
    <property type="entry name" value="RNA_pol_sigma-70-like"/>
</dbReference>
<evidence type="ECO:0000256" key="1">
    <source>
        <dbReference type="ARBA" id="ARBA00023015"/>
    </source>
</evidence>
<dbReference type="GO" id="GO:0016987">
    <property type="term" value="F:sigma factor activity"/>
    <property type="evidence" value="ECO:0007669"/>
    <property type="project" value="UniProtKB-KW"/>
</dbReference>
<keyword evidence="6" id="KW-1185">Reference proteome</keyword>
<protein>
    <recommendedName>
        <fullName evidence="4">RNA polymerase sigma-70 region 2 domain-containing protein</fullName>
    </recommendedName>
</protein>
<feature type="domain" description="RNA polymerase sigma-70 region 2" evidence="4">
    <location>
        <begin position="44"/>
        <end position="108"/>
    </location>
</feature>
<reference evidence="5 6" key="1">
    <citation type="submission" date="2019-01" db="EMBL/GenBank/DDBJ databases">
        <title>Novel species of Nocardioides.</title>
        <authorList>
            <person name="Liu Q."/>
            <person name="X Y.-H."/>
        </authorList>
    </citation>
    <scope>NUCLEOTIDE SEQUENCE [LARGE SCALE GENOMIC DNA]</scope>
    <source>
        <strain evidence="5 6">HLT2-9</strain>
    </source>
</reference>
<comment type="caution">
    <text evidence="5">The sequence shown here is derived from an EMBL/GenBank/DDBJ whole genome shotgun (WGS) entry which is preliminary data.</text>
</comment>
<dbReference type="Proteomes" id="UP000291101">
    <property type="component" value="Unassembled WGS sequence"/>
</dbReference>
<dbReference type="InterPro" id="IPR007627">
    <property type="entry name" value="RNA_pol_sigma70_r2"/>
</dbReference>
<gene>
    <name evidence="5" type="ORF">EUA94_15590</name>
</gene>
<dbReference type="AlphaFoldDB" id="A0A4Q2SND7"/>
<proteinExistence type="predicted"/>
<dbReference type="EMBL" id="SDWV01000017">
    <property type="protein sequence ID" value="RYC07122.1"/>
    <property type="molecule type" value="Genomic_DNA"/>
</dbReference>
<evidence type="ECO:0000259" key="4">
    <source>
        <dbReference type="Pfam" id="PF04542"/>
    </source>
</evidence>
<dbReference type="Pfam" id="PF04542">
    <property type="entry name" value="Sigma70_r2"/>
    <property type="match status" value="1"/>
</dbReference>
<accession>A0A4Q2SND7</accession>
<name>A0A4Q2SND7_9ACTN</name>
<keyword evidence="1" id="KW-0805">Transcription regulation</keyword>